<dbReference type="InterPro" id="IPR003594">
    <property type="entry name" value="HATPase_dom"/>
</dbReference>
<dbReference type="Gene3D" id="3.30.565.10">
    <property type="entry name" value="Histidine kinase-like ATPase, C-terminal domain"/>
    <property type="match status" value="1"/>
</dbReference>
<sequence>MSAAPEHHDLHPEADGAPAGRRARGRGGGGTGLELAIARETTTGHGGSLTVADDRDGLGGARLLVRLPASP</sequence>
<gene>
    <name evidence="3" type="ORF">M1O15_01825</name>
</gene>
<evidence type="ECO:0000313" key="3">
    <source>
        <dbReference type="EMBL" id="MCK8676172.1"/>
    </source>
</evidence>
<name>A0ABT0I4C5_9ACTN</name>
<feature type="compositionally biased region" description="Basic and acidic residues" evidence="1">
    <location>
        <begin position="1"/>
        <end position="14"/>
    </location>
</feature>
<organism evidence="3 4">
    <name type="scientific">Streptomyces lichenis</name>
    <dbReference type="NCBI Taxonomy" id="2306967"/>
    <lineage>
        <taxon>Bacteria</taxon>
        <taxon>Bacillati</taxon>
        <taxon>Actinomycetota</taxon>
        <taxon>Actinomycetes</taxon>
        <taxon>Kitasatosporales</taxon>
        <taxon>Streptomycetaceae</taxon>
        <taxon>Streptomyces</taxon>
    </lineage>
</organism>
<evidence type="ECO:0000313" key="4">
    <source>
        <dbReference type="Proteomes" id="UP001522868"/>
    </source>
</evidence>
<reference evidence="3 4" key="1">
    <citation type="submission" date="2022-04" db="EMBL/GenBank/DDBJ databases">
        <title>Streptomyces sp. nov. LCR6-01 isolated from Lichen of Dirinaria sp.</title>
        <authorList>
            <person name="Kanchanasin P."/>
            <person name="Tanasupawat S."/>
            <person name="Phongsopitanun W."/>
        </authorList>
    </citation>
    <scope>NUCLEOTIDE SEQUENCE [LARGE SCALE GENOMIC DNA]</scope>
    <source>
        <strain evidence="3 4">LCR6-01</strain>
    </source>
</reference>
<dbReference type="InterPro" id="IPR036890">
    <property type="entry name" value="HATPase_C_sf"/>
</dbReference>
<protein>
    <recommendedName>
        <fullName evidence="2">Histidine kinase/HSP90-like ATPase domain-containing protein</fullName>
    </recommendedName>
</protein>
<dbReference type="Proteomes" id="UP001522868">
    <property type="component" value="Unassembled WGS sequence"/>
</dbReference>
<comment type="caution">
    <text evidence="3">The sequence shown here is derived from an EMBL/GenBank/DDBJ whole genome shotgun (WGS) entry which is preliminary data.</text>
</comment>
<dbReference type="RefSeq" id="WP_248631375.1">
    <property type="nucleotide sequence ID" value="NZ_JALPTH010000002.1"/>
</dbReference>
<evidence type="ECO:0000256" key="1">
    <source>
        <dbReference type="SAM" id="MobiDB-lite"/>
    </source>
</evidence>
<proteinExistence type="predicted"/>
<dbReference type="Pfam" id="PF02518">
    <property type="entry name" value="HATPase_c"/>
    <property type="match status" value="1"/>
</dbReference>
<dbReference type="EMBL" id="JALPTH010000002">
    <property type="protein sequence ID" value="MCK8676172.1"/>
    <property type="molecule type" value="Genomic_DNA"/>
</dbReference>
<accession>A0ABT0I4C5</accession>
<feature type="domain" description="Histidine kinase/HSP90-like ATPase" evidence="2">
    <location>
        <begin position="18"/>
        <end position="69"/>
    </location>
</feature>
<feature type="region of interest" description="Disordered" evidence="1">
    <location>
        <begin position="1"/>
        <end position="33"/>
    </location>
</feature>
<evidence type="ECO:0000259" key="2">
    <source>
        <dbReference type="Pfam" id="PF02518"/>
    </source>
</evidence>
<dbReference type="SUPFAM" id="SSF55874">
    <property type="entry name" value="ATPase domain of HSP90 chaperone/DNA topoisomerase II/histidine kinase"/>
    <property type="match status" value="1"/>
</dbReference>
<keyword evidence="4" id="KW-1185">Reference proteome</keyword>